<dbReference type="PROSITE" id="PS50016">
    <property type="entry name" value="ZF_PHD_2"/>
    <property type="match status" value="1"/>
</dbReference>
<evidence type="ECO:0000256" key="9">
    <source>
        <dbReference type="ARBA" id="ARBA00023015"/>
    </source>
</evidence>
<sequence length="1512" mass="173835">VYHHFFDFFERTILCNSLVWSCAVTGKPGLTYQEALESEKKARHNLQSFPEALIIPVLYLATLTHRSRLHEICDEIFAYVKDRYFVGETVEMIRNNGERLQCQVLEVIPPAHHNGMANGHVSSADGETIVISDSDDSETHNSSAQNGKKKAIIDPSLFKYKVQPVKKELYESVIVKASQLSRRKHLFSRDRLKLFLKQHCEPHDGVIKTKATSIAKYNLAEQNYSYFFPDDPPTFVFSPASRRRGRPPKRASISHVSHDNIFNSCEIPEQLEFKIDAGFFSFEKARLKREKANAIEARKREKEDKEKKKEELKKIVEEERMKRKEEKERLKIEKEKEREKLREEKRKYVEYLKQWSKPREDMECDDLKELPVPMPVKTRLPPEIFGDALMVLEFLYAFGELFDLQDEFPEGVTLVIHAFVNIGPLCFVCNFKQWLAFLPSAVQVFTCTRIKCLFLKDLTEALDEDADPTKSALSAVATLAAAWPQLHQGCNLKNLDLDSCTLSEILRLHILASGADVTSANAKYRYQKRGGFDATDDACMELRLSNPGLLKKLSSTSVYDLLPGEKMKILHALCGKLLTLVSTRDFIEDSVDVLRQAKQEFRELKAEQHRKEREAAAARIRKRKEERLKEQELKMKEKQEKLKEEEQRNPAVEEEREDLDTSTESKENERKEPEIDTVTEDEEELGPNKKGRRGRRGQNGYKEFTRQEDASEKSEPLTAEDEEALKQEQQKKEKELLEKIQNATACTNITPLGRDRLYRRYWIFPSVPGLFIEEDYSGLTEDMLLPRTSSFQNSVQSCTNEPQVFSKTGESLKSSESTSNVDQDSHTSVVVEVPRPVYKPNRWCFYSSREQLDQLLEALNSRGHRESALKETLLQEKNRIYEQLSSFPVEKFHIPDKPQSDVRPPPPVRGRMQNAHDASQISAEKQLEMRLRDFLLDIEDRIYQGTLGAIKVTDRQSWRAALEHGWYEFLNDENKENGVIKTVNEESEEMETDDQDKFMVKDRLVGLKTEAPSAASTSTSTPQPVNNVVHCLASALLQIEQGIERRFLKAPLDASDGGRSYKTVLDRWRESLLASTSLSQVFLHLSTLDRSVIWSKSILNARCKVCRKKGDAESMVLCDGCDRGYHTYCIRPKLKIIPEGDWFCPECRPKQRSRRLSSRQRPSVESDEEMAEQIEGEEEASYDEMRQSEEEDYEEEHEEEDESQEEDEMSPSKHGRPQVKFPLKMRAAKLNNPFSSRNIQRQARYASRSQQNTPKQAGSSSRVTRRGLRKVKSAPPSVTKPTLRLSSRTTRQSQSSLQADVFVELLSPRRRRRGKKNADDNTLENSSDSLGFRIVETSDSNERVRRYPVAAPKLSLPVSEPKRRGRKRQSTESSPQTSLNRRSSGRQGGVHELSAFEQLVVELVRHDDSWPFMKLVSKIQVPDYYDIIKKPIALNIIREKVNKCEYKLASEFIEDIELMFSNCFEYNPRNTSEAKAGTRLQAFFHIQAQKLGLPITSGNVDHAAPVAKKSRI</sequence>
<evidence type="ECO:0000256" key="13">
    <source>
        <dbReference type="ARBA" id="ARBA00023242"/>
    </source>
</evidence>
<feature type="compositionally biased region" description="Basic residues" evidence="19">
    <location>
        <begin position="1263"/>
        <end position="1272"/>
    </location>
</feature>
<accession>A0A8C2U1Y8</accession>
<keyword evidence="8" id="KW-0832">Ubl conjugation</keyword>
<reference evidence="23" key="1">
    <citation type="submission" date="2015-11" db="EMBL/GenBank/DDBJ databases">
        <authorList>
            <consortium name="International Coturnix japonica Genome Analysis Consortium"/>
            <person name="Warren W."/>
            <person name="Burt D.W."/>
            <person name="Antin P.B."/>
            <person name="Lanford R."/>
            <person name="Gros J."/>
            <person name="Wilson R.K."/>
        </authorList>
    </citation>
    <scope>NUCLEOTIDE SEQUENCE [LARGE SCALE GENOMIC DNA]</scope>
</reference>
<dbReference type="Proteomes" id="UP000694412">
    <property type="component" value="Chromosome 5"/>
</dbReference>
<evidence type="ECO:0000259" key="20">
    <source>
        <dbReference type="PROSITE" id="PS50014"/>
    </source>
</evidence>
<gene>
    <name evidence="23" type="primary">BAZ1A</name>
</gene>
<keyword evidence="10 18" id="KW-0175">Coiled coil</keyword>
<keyword evidence="6 16" id="KW-0863">Zinc-finger</keyword>
<feature type="compositionally biased region" description="Acidic residues" evidence="19">
    <location>
        <begin position="1165"/>
        <end position="1182"/>
    </location>
</feature>
<protein>
    <recommendedName>
        <fullName evidence="14">Bromodomain adjacent to zinc finger domain protein 1A</fullName>
    </recommendedName>
</protein>
<proteinExistence type="inferred from homology"/>
<dbReference type="InterPro" id="IPR028941">
    <property type="entry name" value="WHIM2_dom"/>
</dbReference>
<evidence type="ECO:0000256" key="19">
    <source>
        <dbReference type="SAM" id="MobiDB-lite"/>
    </source>
</evidence>
<evidence type="ECO:0000256" key="11">
    <source>
        <dbReference type="ARBA" id="ARBA00023117"/>
    </source>
</evidence>
<dbReference type="InterPro" id="IPR019787">
    <property type="entry name" value="Znf_PHD-finger"/>
</dbReference>
<evidence type="ECO:0000256" key="4">
    <source>
        <dbReference type="ARBA" id="ARBA00022553"/>
    </source>
</evidence>
<keyword evidence="9" id="KW-0805">Transcription regulation</keyword>
<dbReference type="Gene3D" id="3.30.40.10">
    <property type="entry name" value="Zinc/RING finger domain, C3HC4 (zinc finger)"/>
    <property type="match status" value="1"/>
</dbReference>
<comment type="subcellular location">
    <subcellularLocation>
        <location evidence="1 17">Nucleus</location>
    </subcellularLocation>
</comment>
<dbReference type="Pfam" id="PF00628">
    <property type="entry name" value="PHD"/>
    <property type="match status" value="1"/>
</dbReference>
<feature type="compositionally biased region" description="Basic and acidic residues" evidence="19">
    <location>
        <begin position="663"/>
        <end position="674"/>
    </location>
</feature>
<dbReference type="GO" id="GO:0008623">
    <property type="term" value="C:CHRAC"/>
    <property type="evidence" value="ECO:0007669"/>
    <property type="project" value="TreeGrafter"/>
</dbReference>
<evidence type="ECO:0000256" key="15">
    <source>
        <dbReference type="PROSITE-ProRule" id="PRU00035"/>
    </source>
</evidence>
<name>A0A8C2U1Y8_COTJA</name>
<evidence type="ECO:0000259" key="21">
    <source>
        <dbReference type="PROSITE" id="PS50016"/>
    </source>
</evidence>
<feature type="compositionally biased region" description="Acidic residues" evidence="19">
    <location>
        <begin position="1189"/>
        <end position="1209"/>
    </location>
</feature>
<dbReference type="GO" id="GO:0000228">
    <property type="term" value="C:nuclear chromosome"/>
    <property type="evidence" value="ECO:0007669"/>
    <property type="project" value="TreeGrafter"/>
</dbReference>
<dbReference type="InterPro" id="IPR018359">
    <property type="entry name" value="Bromodomain_CS"/>
</dbReference>
<dbReference type="InterPro" id="IPR001965">
    <property type="entry name" value="Znf_PHD"/>
</dbReference>
<dbReference type="GO" id="GO:0031445">
    <property type="term" value="P:regulation of heterochromatin formation"/>
    <property type="evidence" value="ECO:0007669"/>
    <property type="project" value="TreeGrafter"/>
</dbReference>
<dbReference type="GeneTree" id="ENSGT00940000158135"/>
<feature type="compositionally biased region" description="Polar residues" evidence="19">
    <location>
        <begin position="1371"/>
        <end position="1382"/>
    </location>
</feature>
<dbReference type="PROSITE" id="PS01359">
    <property type="entry name" value="ZF_PHD_1"/>
    <property type="match status" value="1"/>
</dbReference>
<dbReference type="PROSITE" id="PS50014">
    <property type="entry name" value="BROMODOMAIN_2"/>
    <property type="match status" value="1"/>
</dbReference>
<dbReference type="SUPFAM" id="SSF57903">
    <property type="entry name" value="FYVE/PHD zinc finger"/>
    <property type="match status" value="1"/>
</dbReference>
<dbReference type="GO" id="GO:0006338">
    <property type="term" value="P:chromatin remodeling"/>
    <property type="evidence" value="ECO:0007669"/>
    <property type="project" value="InterPro"/>
</dbReference>
<dbReference type="InterPro" id="IPR019786">
    <property type="entry name" value="Zinc_finger_PHD-type_CS"/>
</dbReference>
<dbReference type="GO" id="GO:0003677">
    <property type="term" value="F:DNA binding"/>
    <property type="evidence" value="ECO:0007669"/>
    <property type="project" value="TreeGrafter"/>
</dbReference>
<organism evidence="23 24">
    <name type="scientific">Coturnix japonica</name>
    <name type="common">Japanese quail</name>
    <name type="synonym">Coturnix coturnix japonica</name>
    <dbReference type="NCBI Taxonomy" id="93934"/>
    <lineage>
        <taxon>Eukaryota</taxon>
        <taxon>Metazoa</taxon>
        <taxon>Chordata</taxon>
        <taxon>Craniata</taxon>
        <taxon>Vertebrata</taxon>
        <taxon>Euteleostomi</taxon>
        <taxon>Archelosauria</taxon>
        <taxon>Archosauria</taxon>
        <taxon>Dinosauria</taxon>
        <taxon>Saurischia</taxon>
        <taxon>Theropoda</taxon>
        <taxon>Coelurosauria</taxon>
        <taxon>Aves</taxon>
        <taxon>Neognathae</taxon>
        <taxon>Galloanserae</taxon>
        <taxon>Galliformes</taxon>
        <taxon>Phasianidae</taxon>
        <taxon>Perdicinae</taxon>
        <taxon>Coturnix</taxon>
    </lineage>
</organism>
<keyword evidence="24" id="KW-1185">Reference proteome</keyword>
<feature type="region of interest" description="Disordered" evidence="19">
    <location>
        <begin position="1341"/>
        <end position="1389"/>
    </location>
</feature>
<dbReference type="Pfam" id="PF00439">
    <property type="entry name" value="Bromodomain"/>
    <property type="match status" value="1"/>
</dbReference>
<evidence type="ECO:0000256" key="6">
    <source>
        <dbReference type="ARBA" id="ARBA00022771"/>
    </source>
</evidence>
<dbReference type="Gene3D" id="1.20.920.10">
    <property type="entry name" value="Bromodomain-like"/>
    <property type="match status" value="1"/>
</dbReference>
<dbReference type="PROSITE" id="PS51136">
    <property type="entry name" value="WAC"/>
    <property type="match status" value="1"/>
</dbReference>
<dbReference type="InterPro" id="IPR001487">
    <property type="entry name" value="Bromodomain"/>
</dbReference>
<evidence type="ECO:0000256" key="16">
    <source>
        <dbReference type="PROSITE-ProRule" id="PRU00146"/>
    </source>
</evidence>
<dbReference type="SMART" id="SM00249">
    <property type="entry name" value="PHD"/>
    <property type="match status" value="1"/>
</dbReference>
<evidence type="ECO:0000256" key="10">
    <source>
        <dbReference type="ARBA" id="ARBA00023054"/>
    </source>
</evidence>
<dbReference type="PROSITE" id="PS00633">
    <property type="entry name" value="BROMODOMAIN_1"/>
    <property type="match status" value="1"/>
</dbReference>
<evidence type="ECO:0000313" key="23">
    <source>
        <dbReference type="Ensembl" id="ENSCJPP00005022132.1"/>
    </source>
</evidence>
<dbReference type="PRINTS" id="PR00503">
    <property type="entry name" value="BROMODOMAIN"/>
</dbReference>
<dbReference type="InterPro" id="IPR047171">
    <property type="entry name" value="BAZ1A"/>
</dbReference>
<feature type="region of interest" description="Disordered" evidence="19">
    <location>
        <begin position="1154"/>
        <end position="1218"/>
    </location>
</feature>
<keyword evidence="13 17" id="KW-0539">Nucleus</keyword>
<dbReference type="CDD" id="cd15627">
    <property type="entry name" value="PHD_BAZ1A"/>
    <property type="match status" value="1"/>
</dbReference>
<evidence type="ECO:0000256" key="5">
    <source>
        <dbReference type="ARBA" id="ARBA00022723"/>
    </source>
</evidence>
<dbReference type="FunFam" id="1.20.920.10:FF:000029">
    <property type="entry name" value="Bromodomain adjacent to zinc finger domain protein 1A"/>
    <property type="match status" value="1"/>
</dbReference>
<keyword evidence="4" id="KW-0597">Phosphoprotein</keyword>
<dbReference type="Ensembl" id="ENSCJPT00005030393.1">
    <property type="protein sequence ID" value="ENSCJPP00005022132.1"/>
    <property type="gene ID" value="ENSCJPG00005017586.1"/>
</dbReference>
<dbReference type="InterPro" id="IPR013136">
    <property type="entry name" value="WSTF_Acf1_Cbp146"/>
</dbReference>
<evidence type="ECO:0000256" key="1">
    <source>
        <dbReference type="ARBA" id="ARBA00004123"/>
    </source>
</evidence>
<dbReference type="PANTHER" id="PTHR46510:SF1">
    <property type="entry name" value="BROMODOMAIN ADJACENT TO ZINC FINGER DOMAIN PROTEIN 1A"/>
    <property type="match status" value="1"/>
</dbReference>
<dbReference type="GO" id="GO:0005721">
    <property type="term" value="C:pericentric heterochromatin"/>
    <property type="evidence" value="ECO:0007669"/>
    <property type="project" value="UniProtKB-ARBA"/>
</dbReference>
<dbReference type="InterPro" id="IPR011011">
    <property type="entry name" value="Znf_FYVE_PHD"/>
</dbReference>
<feature type="compositionally biased region" description="Polar residues" evidence="19">
    <location>
        <begin position="1252"/>
        <end position="1262"/>
    </location>
</feature>
<dbReference type="GO" id="GO:0006355">
    <property type="term" value="P:regulation of DNA-templated transcription"/>
    <property type="evidence" value="ECO:0007669"/>
    <property type="project" value="TreeGrafter"/>
</dbReference>
<evidence type="ECO:0000256" key="7">
    <source>
        <dbReference type="ARBA" id="ARBA00022833"/>
    </source>
</evidence>
<dbReference type="CDD" id="cd05504">
    <property type="entry name" value="Bromo_Acf1_like"/>
    <property type="match status" value="1"/>
</dbReference>
<keyword evidence="3" id="KW-1017">Isopeptide bond</keyword>
<evidence type="ECO:0000256" key="14">
    <source>
        <dbReference type="ARBA" id="ARBA00068253"/>
    </source>
</evidence>
<feature type="domain" description="Bromo" evidence="20">
    <location>
        <begin position="1404"/>
        <end position="1474"/>
    </location>
</feature>
<reference evidence="23" key="2">
    <citation type="submission" date="2025-08" db="UniProtKB">
        <authorList>
            <consortium name="Ensembl"/>
        </authorList>
    </citation>
    <scope>IDENTIFICATION</scope>
</reference>
<feature type="region of interest" description="Disordered" evidence="19">
    <location>
        <begin position="634"/>
        <end position="730"/>
    </location>
</feature>
<reference evidence="23" key="3">
    <citation type="submission" date="2025-09" db="UniProtKB">
        <authorList>
            <consortium name="Ensembl"/>
        </authorList>
    </citation>
    <scope>IDENTIFICATION</scope>
</reference>
<evidence type="ECO:0000256" key="12">
    <source>
        <dbReference type="ARBA" id="ARBA00023163"/>
    </source>
</evidence>
<dbReference type="FunFam" id="3.30.40.10:FF:000300">
    <property type="entry name" value="Bromodomain adjacent to zinc finger domain protein 1A"/>
    <property type="match status" value="1"/>
</dbReference>
<dbReference type="SUPFAM" id="SSF47370">
    <property type="entry name" value="Bromodomain"/>
    <property type="match status" value="1"/>
</dbReference>
<feature type="region of interest" description="Disordered" evidence="19">
    <location>
        <begin position="1230"/>
        <end position="1301"/>
    </location>
</feature>
<dbReference type="InterPro" id="IPR013083">
    <property type="entry name" value="Znf_RING/FYVE/PHD"/>
</dbReference>
<keyword evidence="7" id="KW-0862">Zinc</keyword>
<evidence type="ECO:0000256" key="17">
    <source>
        <dbReference type="PROSITE-ProRule" id="PRU00475"/>
    </source>
</evidence>
<feature type="coiled-coil region" evidence="18">
    <location>
        <begin position="284"/>
        <end position="354"/>
    </location>
</feature>
<evidence type="ECO:0000259" key="22">
    <source>
        <dbReference type="PROSITE" id="PS51136"/>
    </source>
</evidence>
<evidence type="ECO:0000256" key="8">
    <source>
        <dbReference type="ARBA" id="ARBA00022843"/>
    </source>
</evidence>
<feature type="compositionally biased region" description="Low complexity" evidence="19">
    <location>
        <begin position="1282"/>
        <end position="1298"/>
    </location>
</feature>
<keyword evidence="11 15" id="KW-0103">Bromodomain</keyword>
<feature type="compositionally biased region" description="Acidic residues" evidence="19">
    <location>
        <begin position="675"/>
        <end position="685"/>
    </location>
</feature>
<evidence type="ECO:0000256" key="18">
    <source>
        <dbReference type="SAM" id="Coils"/>
    </source>
</evidence>
<dbReference type="InterPro" id="IPR037325">
    <property type="entry name" value="Acf1_Bromo"/>
</dbReference>
<dbReference type="GO" id="GO:0045740">
    <property type="term" value="P:positive regulation of DNA replication"/>
    <property type="evidence" value="ECO:0007669"/>
    <property type="project" value="TreeGrafter"/>
</dbReference>
<keyword evidence="5" id="KW-0479">Metal-binding</keyword>
<feature type="domain" description="PHD-type" evidence="21">
    <location>
        <begin position="1100"/>
        <end position="1150"/>
    </location>
</feature>
<evidence type="ECO:0000313" key="24">
    <source>
        <dbReference type="Proteomes" id="UP000694412"/>
    </source>
</evidence>
<feature type="compositionally biased region" description="Low complexity" evidence="19">
    <location>
        <begin position="1240"/>
        <end position="1251"/>
    </location>
</feature>
<dbReference type="Pfam" id="PF10537">
    <property type="entry name" value="WAC_Acf1_DNA_bd"/>
    <property type="match status" value="1"/>
</dbReference>
<dbReference type="GO" id="GO:0008270">
    <property type="term" value="F:zinc ion binding"/>
    <property type="evidence" value="ECO:0007669"/>
    <property type="project" value="UniProtKB-KW"/>
</dbReference>
<dbReference type="InterPro" id="IPR028942">
    <property type="entry name" value="WHIM1_dom"/>
</dbReference>
<evidence type="ECO:0000256" key="2">
    <source>
        <dbReference type="ARBA" id="ARBA00007444"/>
    </source>
</evidence>
<dbReference type="PANTHER" id="PTHR46510">
    <property type="entry name" value="BROMODOMAIN ADJACENT TO ZINC FINGER DOMAIN PROTEIN 1A"/>
    <property type="match status" value="1"/>
</dbReference>
<comment type="similarity">
    <text evidence="2">Belongs to the WAL family.</text>
</comment>
<evidence type="ECO:0000256" key="3">
    <source>
        <dbReference type="ARBA" id="ARBA00022499"/>
    </source>
</evidence>
<feature type="domain" description="WAC" evidence="22">
    <location>
        <begin position="1"/>
        <end position="96"/>
    </location>
</feature>
<feature type="compositionally biased region" description="Basic and acidic residues" evidence="19">
    <location>
        <begin position="703"/>
        <end position="715"/>
    </location>
</feature>
<dbReference type="Pfam" id="PF15613">
    <property type="entry name" value="WSD"/>
    <property type="match status" value="1"/>
</dbReference>
<feature type="compositionally biased region" description="Basic and acidic residues" evidence="19">
    <location>
        <begin position="634"/>
        <end position="653"/>
    </location>
</feature>
<dbReference type="Pfam" id="PF15612">
    <property type="entry name" value="WHIM1"/>
    <property type="match status" value="1"/>
</dbReference>
<keyword evidence="12" id="KW-0804">Transcription</keyword>
<dbReference type="SMART" id="SM00297">
    <property type="entry name" value="BROMO"/>
    <property type="match status" value="1"/>
</dbReference>
<dbReference type="InterPro" id="IPR036427">
    <property type="entry name" value="Bromodomain-like_sf"/>
</dbReference>